<sequence>LDAKPRELYLLFRGFKVSSIPVQTISVLNDIPFIRQTNTIQSLYMYSANHHRKGIDYGLVHRTGSYLPPCITPFCAKSLHPHGLGAVVYQVTTPQLLMLYVVISQ</sequence>
<evidence type="ECO:0000313" key="1">
    <source>
        <dbReference type="WBParaSite" id="ECPE_0001497501-mRNA-1"/>
    </source>
</evidence>
<dbReference type="WBParaSite" id="ECPE_0001497501-mRNA-1">
    <property type="protein sequence ID" value="ECPE_0001497501-mRNA-1"/>
    <property type="gene ID" value="ECPE_0001497501"/>
</dbReference>
<protein>
    <submittedName>
        <fullName evidence="1">RNA-dependent RNA polymerase</fullName>
    </submittedName>
</protein>
<name>A0A183B6V0_9TREM</name>
<accession>A0A183B6V0</accession>
<dbReference type="AlphaFoldDB" id="A0A183B6V0"/>
<organism evidence="1">
    <name type="scientific">Echinostoma caproni</name>
    <dbReference type="NCBI Taxonomy" id="27848"/>
    <lineage>
        <taxon>Eukaryota</taxon>
        <taxon>Metazoa</taxon>
        <taxon>Spiralia</taxon>
        <taxon>Lophotrochozoa</taxon>
        <taxon>Platyhelminthes</taxon>
        <taxon>Trematoda</taxon>
        <taxon>Digenea</taxon>
        <taxon>Plagiorchiida</taxon>
        <taxon>Echinostomata</taxon>
        <taxon>Echinostomatoidea</taxon>
        <taxon>Echinostomatidae</taxon>
        <taxon>Echinostoma</taxon>
    </lineage>
</organism>
<proteinExistence type="predicted"/>
<reference evidence="1" key="1">
    <citation type="submission" date="2016-06" db="UniProtKB">
        <authorList>
            <consortium name="WormBaseParasite"/>
        </authorList>
    </citation>
    <scope>IDENTIFICATION</scope>
</reference>